<dbReference type="OrthoDB" id="425344at2759"/>
<evidence type="ECO:0000256" key="5">
    <source>
        <dbReference type="ARBA" id="ARBA00023170"/>
    </source>
</evidence>
<keyword evidence="4" id="KW-0472">Membrane</keyword>
<evidence type="ECO:0000313" key="8">
    <source>
        <dbReference type="EMBL" id="CAA9994236.1"/>
    </source>
</evidence>
<dbReference type="PRINTS" id="PR00248">
    <property type="entry name" value="GPCRMGR"/>
</dbReference>
<dbReference type="PANTHER" id="PTHR24060">
    <property type="entry name" value="METABOTROPIC GLUTAMATE RECEPTOR"/>
    <property type="match status" value="1"/>
</dbReference>
<dbReference type="InterPro" id="IPR000337">
    <property type="entry name" value="GPCR_3"/>
</dbReference>
<evidence type="ECO:0000256" key="2">
    <source>
        <dbReference type="ARBA" id="ARBA00022692"/>
    </source>
</evidence>
<keyword evidence="5" id="KW-0675">Receptor</keyword>
<dbReference type="AlphaFoldDB" id="A0A6H5FXF4"/>
<keyword evidence="6" id="KW-0325">Glycoprotein</keyword>
<accession>A0A6H5FXF4</accession>
<proteinExistence type="predicted"/>
<evidence type="ECO:0000256" key="4">
    <source>
        <dbReference type="ARBA" id="ARBA00023136"/>
    </source>
</evidence>
<evidence type="ECO:0000256" key="6">
    <source>
        <dbReference type="ARBA" id="ARBA00023180"/>
    </source>
</evidence>
<dbReference type="InterPro" id="IPR001828">
    <property type="entry name" value="ANF_lig-bd_rcpt"/>
</dbReference>
<keyword evidence="2" id="KW-0812">Transmembrane</keyword>
<keyword evidence="9" id="KW-1185">Reference proteome</keyword>
<evidence type="ECO:0000313" key="9">
    <source>
        <dbReference type="Proteomes" id="UP000479000"/>
    </source>
</evidence>
<reference evidence="8 9" key="1">
    <citation type="submission" date="2020-02" db="EMBL/GenBank/DDBJ databases">
        <authorList>
            <person name="Ferguson B K."/>
        </authorList>
    </citation>
    <scope>NUCLEOTIDE SEQUENCE [LARGE SCALE GENOMIC DNA]</scope>
</reference>
<gene>
    <name evidence="8" type="ORF">NTEN_LOCUS1052</name>
</gene>
<sequence>MMVHEREETNICGPVMPQGGIQAVETMLYTLDIINSRLKHFKIGAHILDDCDRDTYGLEMAVDFIKGSISNIDDEEYLCNKTQAISRKVISGVVGAASSVTSIQVANLLRLFKIPQVSYMSTSPELSNKQRFEYFTRTIPSDHYQVKAMVEIIKKFGWSYVSIVYEESNYGTYTTDFNTRMILKKKLNFRPHNMNAAE</sequence>
<comment type="subcellular location">
    <subcellularLocation>
        <location evidence="1">Membrane</location>
        <topology evidence="1">Multi-pass membrane protein</topology>
    </subcellularLocation>
</comment>
<dbReference type="InterPro" id="IPR028082">
    <property type="entry name" value="Peripla_BP_I"/>
</dbReference>
<keyword evidence="3" id="KW-1133">Transmembrane helix</keyword>
<dbReference type="Proteomes" id="UP000479000">
    <property type="component" value="Unassembled WGS sequence"/>
</dbReference>
<dbReference type="SUPFAM" id="SSF53822">
    <property type="entry name" value="Periplasmic binding protein-like I"/>
    <property type="match status" value="1"/>
</dbReference>
<organism evidence="8 9">
    <name type="scientific">Nesidiocoris tenuis</name>
    <dbReference type="NCBI Taxonomy" id="355587"/>
    <lineage>
        <taxon>Eukaryota</taxon>
        <taxon>Metazoa</taxon>
        <taxon>Ecdysozoa</taxon>
        <taxon>Arthropoda</taxon>
        <taxon>Hexapoda</taxon>
        <taxon>Insecta</taxon>
        <taxon>Pterygota</taxon>
        <taxon>Neoptera</taxon>
        <taxon>Paraneoptera</taxon>
        <taxon>Hemiptera</taxon>
        <taxon>Heteroptera</taxon>
        <taxon>Panheteroptera</taxon>
        <taxon>Cimicomorpha</taxon>
        <taxon>Miridae</taxon>
        <taxon>Dicyphina</taxon>
        <taxon>Nesidiocoris</taxon>
    </lineage>
</organism>
<dbReference type="Gene3D" id="3.40.50.2300">
    <property type="match status" value="1"/>
</dbReference>
<evidence type="ECO:0000256" key="3">
    <source>
        <dbReference type="ARBA" id="ARBA00022989"/>
    </source>
</evidence>
<evidence type="ECO:0000256" key="1">
    <source>
        <dbReference type="ARBA" id="ARBA00004141"/>
    </source>
</evidence>
<dbReference type="GO" id="GO:0016020">
    <property type="term" value="C:membrane"/>
    <property type="evidence" value="ECO:0007669"/>
    <property type="project" value="UniProtKB-SubCell"/>
</dbReference>
<dbReference type="Pfam" id="PF01094">
    <property type="entry name" value="ANF_receptor"/>
    <property type="match status" value="1"/>
</dbReference>
<dbReference type="EMBL" id="CADCXU010001837">
    <property type="protein sequence ID" value="CAA9994236.1"/>
    <property type="molecule type" value="Genomic_DNA"/>
</dbReference>
<dbReference type="FunFam" id="3.40.50.2300:FF:000681">
    <property type="entry name" value="Metabotropic glutamate receptor-like Protein"/>
    <property type="match status" value="1"/>
</dbReference>
<protein>
    <recommendedName>
        <fullName evidence="7">Receptor ligand binding region domain-containing protein</fullName>
    </recommendedName>
</protein>
<name>A0A6H5FXF4_9HEMI</name>
<evidence type="ECO:0000259" key="7">
    <source>
        <dbReference type="Pfam" id="PF01094"/>
    </source>
</evidence>
<dbReference type="InterPro" id="IPR050726">
    <property type="entry name" value="mGluR"/>
</dbReference>
<dbReference type="GO" id="GO:0004930">
    <property type="term" value="F:G protein-coupled receptor activity"/>
    <property type="evidence" value="ECO:0007669"/>
    <property type="project" value="InterPro"/>
</dbReference>
<feature type="domain" description="Receptor ligand binding region" evidence="7">
    <location>
        <begin position="25"/>
        <end position="174"/>
    </location>
</feature>